<dbReference type="Gene3D" id="3.30.60.30">
    <property type="match status" value="1"/>
</dbReference>
<dbReference type="GeneID" id="36841292"/>
<organism evidence="2">
    <name type="scientific">Pandoravirus macleodensis</name>
    <dbReference type="NCBI Taxonomy" id="2107707"/>
    <lineage>
        <taxon>Viruses</taxon>
        <taxon>Pandoravirus</taxon>
    </lineage>
</organism>
<reference evidence="2" key="1">
    <citation type="journal article" date="2018" name="Nat. Commun.">
        <title>Diversity and evolution of the emerging Pandoraviridae family.</title>
        <authorList>
            <person name="Legendre M."/>
            <person name="Fabre E."/>
            <person name="Poirot O."/>
            <person name="Jeudy S."/>
            <person name="Lartigue A."/>
            <person name="Alempic J.M."/>
            <person name="Beucher L."/>
            <person name="Philippe N."/>
            <person name="Bertaux L."/>
            <person name="Christo-Foroux E."/>
            <person name="Labadie K."/>
            <person name="Coute Y."/>
            <person name="Abergel C."/>
            <person name="Claverie J.M."/>
        </authorList>
    </citation>
    <scope>NUCLEOTIDE SEQUENCE [LARGE SCALE GENOMIC DNA]</scope>
    <source>
        <strain evidence="2">Macleodensis</strain>
    </source>
</reference>
<evidence type="ECO:0000313" key="2">
    <source>
        <dbReference type="EMBL" id="AVK76837.1"/>
    </source>
</evidence>
<accession>A0A2U7UEH7</accession>
<protein>
    <recommendedName>
        <fullName evidence="1">Kazal-like domain-containing protein</fullName>
    </recommendedName>
</protein>
<name>A0A2U7UEH7_9VIRU</name>
<dbReference type="InterPro" id="IPR002350">
    <property type="entry name" value="Kazal_dom"/>
</dbReference>
<proteinExistence type="predicted"/>
<dbReference type="Proteomes" id="UP000249758">
    <property type="component" value="Segment"/>
</dbReference>
<gene>
    <name evidence="2" type="ORF">pmac_cds_149</name>
</gene>
<feature type="domain" description="Kazal-like" evidence="1">
    <location>
        <begin position="107"/>
        <end position="172"/>
    </location>
</feature>
<dbReference type="KEGG" id="vg:36841292"/>
<dbReference type="PROSITE" id="PS51465">
    <property type="entry name" value="KAZAL_2"/>
    <property type="match status" value="1"/>
</dbReference>
<sequence length="172" mass="18220">MSTTLQQSPVGAPSPHGAMYDLRRPWSFGVPPPPPPPVVYGGQGPSWGRPGGSYCAQRRAEPGRTYISRDPSICEAYRVTCPPGTIPLRDACGCGCETVLSTPAPVTPGPIPCPPGGTGPICTAEYRPTCGCRVVRARDGRIRLDCRTYPNPCQACASATGSHYRFEGPCPF</sequence>
<dbReference type="EMBL" id="MG011691">
    <property type="protein sequence ID" value="AVK76837.1"/>
    <property type="molecule type" value="Genomic_DNA"/>
</dbReference>
<dbReference type="RefSeq" id="YP_009480833.1">
    <property type="nucleotide sequence ID" value="NC_037665.1"/>
</dbReference>
<evidence type="ECO:0000259" key="1">
    <source>
        <dbReference type="PROSITE" id="PS51465"/>
    </source>
</evidence>